<dbReference type="Gene3D" id="2.40.10.10">
    <property type="entry name" value="Trypsin-like serine proteases"/>
    <property type="match status" value="2"/>
</dbReference>
<proteinExistence type="predicted"/>
<feature type="domain" description="Peptidase S1" evidence="2">
    <location>
        <begin position="173"/>
        <end position="300"/>
    </location>
</feature>
<sequence>MTFLTSPILLMSYKCARTTAQTLMQPLMVLILTILETRLRKEVMYNGHLTDVSSECFSFVKFLQGKRESNRLEGTNMGFLSRSESTSHEYHATVDYIAVHPLYETGDNGGPMMCQMDDGLWYLAGLASWGFGCADPSYPGVYSRITAGNQWIQSTMETGVTSCGTVDSPADCIVSGNNATDGSWPWHVALRIDARDSPGDYIRTCAGVIVDERWVLTEALCVYNNTSWEVLESDRIHMRMGTVTLSETSPNEFSTFVDEVYIHPNYNYDTSDWDLALLYVATPLPVDAYINPVCLPSTGYDYFFPRRRRMCYNPMGAIVRRS</sequence>
<organism evidence="3 4">
    <name type="scientific">Saccoglossus kowalevskii</name>
    <name type="common">Acorn worm</name>
    <dbReference type="NCBI Taxonomy" id="10224"/>
    <lineage>
        <taxon>Eukaryota</taxon>
        <taxon>Metazoa</taxon>
        <taxon>Hemichordata</taxon>
        <taxon>Enteropneusta</taxon>
        <taxon>Harrimaniidae</taxon>
        <taxon>Saccoglossus</taxon>
    </lineage>
</organism>
<dbReference type="PANTHER" id="PTHR24253">
    <property type="entry name" value="TRANSMEMBRANE PROTEASE SERINE"/>
    <property type="match status" value="1"/>
</dbReference>
<dbReference type="GeneID" id="102802898"/>
<dbReference type="SMART" id="SM00020">
    <property type="entry name" value="Tryp_SPc"/>
    <property type="match status" value="1"/>
</dbReference>
<keyword evidence="3" id="KW-1185">Reference proteome</keyword>
<accession>A0ABM0MCQ7</accession>
<protein>
    <submittedName>
        <fullName evidence="4">Transmembrane protease serine 9-like</fullName>
    </submittedName>
</protein>
<dbReference type="InterPro" id="IPR001254">
    <property type="entry name" value="Trypsin_dom"/>
</dbReference>
<evidence type="ECO:0000313" key="4">
    <source>
        <dbReference type="RefSeq" id="XP_006817798.1"/>
    </source>
</evidence>
<gene>
    <name evidence="4" type="primary">LOC102802898</name>
</gene>
<keyword evidence="1" id="KW-1015">Disulfide bond</keyword>
<dbReference type="InterPro" id="IPR043504">
    <property type="entry name" value="Peptidase_S1_PA_chymotrypsin"/>
</dbReference>
<dbReference type="SUPFAM" id="SSF50494">
    <property type="entry name" value="Trypsin-like serine proteases"/>
    <property type="match status" value="2"/>
</dbReference>
<dbReference type="PROSITE" id="PS50240">
    <property type="entry name" value="TRYPSIN_DOM"/>
    <property type="match status" value="2"/>
</dbReference>
<dbReference type="InterPro" id="IPR009003">
    <property type="entry name" value="Peptidase_S1_PA"/>
</dbReference>
<dbReference type="RefSeq" id="XP_006817798.1">
    <property type="nucleotide sequence ID" value="XM_006817735.1"/>
</dbReference>
<evidence type="ECO:0000313" key="3">
    <source>
        <dbReference type="Proteomes" id="UP000694865"/>
    </source>
</evidence>
<reference evidence="4" key="1">
    <citation type="submission" date="2025-08" db="UniProtKB">
        <authorList>
            <consortium name="RefSeq"/>
        </authorList>
    </citation>
    <scope>IDENTIFICATION</scope>
    <source>
        <tissue evidence="4">Testes</tissue>
    </source>
</reference>
<dbReference type="Pfam" id="PF00089">
    <property type="entry name" value="Trypsin"/>
    <property type="match status" value="2"/>
</dbReference>
<evidence type="ECO:0000256" key="1">
    <source>
        <dbReference type="ARBA" id="ARBA00023157"/>
    </source>
</evidence>
<dbReference type="Proteomes" id="UP000694865">
    <property type="component" value="Unplaced"/>
</dbReference>
<name>A0ABM0MCQ7_SACKO</name>
<feature type="domain" description="Peptidase S1" evidence="2">
    <location>
        <begin position="56"/>
        <end position="157"/>
    </location>
</feature>
<evidence type="ECO:0000259" key="2">
    <source>
        <dbReference type="PROSITE" id="PS50240"/>
    </source>
</evidence>
<dbReference type="PANTHER" id="PTHR24253:SF153">
    <property type="entry name" value="SERINE PROTEASE HEPSIN"/>
    <property type="match status" value="1"/>
</dbReference>